<keyword evidence="3 9" id="KW-0808">Transferase</keyword>
<keyword evidence="4 7" id="KW-0812">Transmembrane</keyword>
<feature type="transmembrane region" description="Helical" evidence="7">
    <location>
        <begin position="7"/>
        <end position="25"/>
    </location>
</feature>
<protein>
    <submittedName>
        <fullName evidence="9">Putative colanic acid biosysnthesis UDP-glucose lipid carrier transferase</fullName>
    </submittedName>
</protein>
<dbReference type="STRING" id="1465490.SAMN05444277_11637"/>
<evidence type="ECO:0000256" key="3">
    <source>
        <dbReference type="ARBA" id="ARBA00022679"/>
    </source>
</evidence>
<evidence type="ECO:0000313" key="9">
    <source>
        <dbReference type="EMBL" id="SFQ51046.1"/>
    </source>
</evidence>
<name>A0A1I5Z3I9_9BACT</name>
<dbReference type="NCBIfam" id="TIGR03025">
    <property type="entry name" value="EPS_sugtrans"/>
    <property type="match status" value="1"/>
</dbReference>
<keyword evidence="5 7" id="KW-1133">Transmembrane helix</keyword>
<comment type="similarity">
    <text evidence="2">Belongs to the bacterial sugar transferase family.</text>
</comment>
<evidence type="ECO:0000256" key="1">
    <source>
        <dbReference type="ARBA" id="ARBA00004141"/>
    </source>
</evidence>
<dbReference type="Proteomes" id="UP000199031">
    <property type="component" value="Unassembled WGS sequence"/>
</dbReference>
<dbReference type="GO" id="GO:0016780">
    <property type="term" value="F:phosphotransferase activity, for other substituted phosphate groups"/>
    <property type="evidence" value="ECO:0007669"/>
    <property type="project" value="TreeGrafter"/>
</dbReference>
<accession>A0A1I5Z3I9</accession>
<keyword evidence="10" id="KW-1185">Reference proteome</keyword>
<feature type="domain" description="Bacterial sugar transferase" evidence="8">
    <location>
        <begin position="254"/>
        <end position="438"/>
    </location>
</feature>
<evidence type="ECO:0000256" key="5">
    <source>
        <dbReference type="ARBA" id="ARBA00022989"/>
    </source>
</evidence>
<feature type="transmembrane region" description="Helical" evidence="7">
    <location>
        <begin position="31"/>
        <end position="49"/>
    </location>
</feature>
<keyword evidence="6 7" id="KW-0472">Membrane</keyword>
<evidence type="ECO:0000256" key="2">
    <source>
        <dbReference type="ARBA" id="ARBA00006464"/>
    </source>
</evidence>
<dbReference type="EMBL" id="FOXQ01000016">
    <property type="protein sequence ID" value="SFQ51046.1"/>
    <property type="molecule type" value="Genomic_DNA"/>
</dbReference>
<reference evidence="9 10" key="1">
    <citation type="submission" date="2016-10" db="EMBL/GenBank/DDBJ databases">
        <authorList>
            <person name="de Groot N.N."/>
        </authorList>
    </citation>
    <scope>NUCLEOTIDE SEQUENCE [LARGE SCALE GENOMIC DNA]</scope>
    <source>
        <strain evidence="9 10">DSM 28286</strain>
    </source>
</reference>
<proteinExistence type="inferred from homology"/>
<dbReference type="InterPro" id="IPR017475">
    <property type="entry name" value="EPS_sugar_tfrase"/>
</dbReference>
<feature type="transmembrane region" description="Helical" evidence="7">
    <location>
        <begin position="69"/>
        <end position="88"/>
    </location>
</feature>
<dbReference type="OrthoDB" id="9808602at2"/>
<evidence type="ECO:0000259" key="8">
    <source>
        <dbReference type="Pfam" id="PF02397"/>
    </source>
</evidence>
<dbReference type="AlphaFoldDB" id="A0A1I5Z3I9"/>
<dbReference type="PANTHER" id="PTHR30576">
    <property type="entry name" value="COLANIC BIOSYNTHESIS UDP-GLUCOSE LIPID CARRIER TRANSFERASE"/>
    <property type="match status" value="1"/>
</dbReference>
<evidence type="ECO:0000313" key="10">
    <source>
        <dbReference type="Proteomes" id="UP000199031"/>
    </source>
</evidence>
<sequence length="445" mass="51432">MYKQLTFYRIACLNALLAVSLFFISDASIAVYIKIAICLINAAFIIINFNLLKIIQQGNRKLFTQRKKLLMLFICSMYLLTTLLSLYFNLPVIAFFILALIYALVALVIYAHAASITFFKQKILNGNRRIAVIGYDDKAREFAKKLKLSLYHNMPGHSEHNTKNESGKGELLSEYISFARKNRIRALYVSMQHEEHVPIAALTREAEKYCIRVNFIAPDKNFETGVYHVNHLGGMPVLEQYKEPLKSFYKRLLKRTFDLLVSAIVIVFVLSWLIPLVSLLIKLDSKGPVFFAQVRSGRDNNPFTCLKFRSMHINEVSNTCQAAKEDSRITRVGRFLRKTSLDEFPQFLNVFMGDMSIAGPRPHMLYHTEQYSNAVNHYMVRLYLKPGLTGWAQVNGFRGEIKNIQFMEQRVAHDIWYMENWSLLLDIKIMILTFIAILRGDKMAY</sequence>
<dbReference type="Pfam" id="PF02397">
    <property type="entry name" value="Bac_transf"/>
    <property type="match status" value="1"/>
</dbReference>
<feature type="transmembrane region" description="Helical" evidence="7">
    <location>
        <begin position="94"/>
        <end position="119"/>
    </location>
</feature>
<organism evidence="9 10">
    <name type="scientific">Parafilimonas terrae</name>
    <dbReference type="NCBI Taxonomy" id="1465490"/>
    <lineage>
        <taxon>Bacteria</taxon>
        <taxon>Pseudomonadati</taxon>
        <taxon>Bacteroidota</taxon>
        <taxon>Chitinophagia</taxon>
        <taxon>Chitinophagales</taxon>
        <taxon>Chitinophagaceae</taxon>
        <taxon>Parafilimonas</taxon>
    </lineage>
</organism>
<dbReference type="InterPro" id="IPR003362">
    <property type="entry name" value="Bact_transf"/>
</dbReference>
<feature type="transmembrane region" description="Helical" evidence="7">
    <location>
        <begin position="259"/>
        <end position="281"/>
    </location>
</feature>
<evidence type="ECO:0000256" key="6">
    <source>
        <dbReference type="ARBA" id="ARBA00023136"/>
    </source>
</evidence>
<comment type="subcellular location">
    <subcellularLocation>
        <location evidence="1">Membrane</location>
        <topology evidence="1">Multi-pass membrane protein</topology>
    </subcellularLocation>
</comment>
<gene>
    <name evidence="9" type="ORF">SAMN05444277_11637</name>
</gene>
<evidence type="ECO:0000256" key="4">
    <source>
        <dbReference type="ARBA" id="ARBA00022692"/>
    </source>
</evidence>
<dbReference type="GO" id="GO:0016020">
    <property type="term" value="C:membrane"/>
    <property type="evidence" value="ECO:0007669"/>
    <property type="project" value="UniProtKB-SubCell"/>
</dbReference>
<evidence type="ECO:0000256" key="7">
    <source>
        <dbReference type="SAM" id="Phobius"/>
    </source>
</evidence>
<dbReference type="RefSeq" id="WP_090662618.1">
    <property type="nucleotide sequence ID" value="NZ_FOXQ01000016.1"/>
</dbReference>
<dbReference type="PANTHER" id="PTHR30576:SF0">
    <property type="entry name" value="UNDECAPRENYL-PHOSPHATE N-ACETYLGALACTOSAMINYL 1-PHOSPHATE TRANSFERASE-RELATED"/>
    <property type="match status" value="1"/>
</dbReference>